<dbReference type="RefSeq" id="WP_222378277.1">
    <property type="nucleotide sequence ID" value="NZ_JAIMFK010000001.1"/>
</dbReference>
<dbReference type="EMBL" id="LR134265">
    <property type="protein sequence ID" value="VED65340.1"/>
    <property type="molecule type" value="Genomic_DNA"/>
</dbReference>
<gene>
    <name evidence="1" type="ORF">NCTC8184_01387</name>
</gene>
<evidence type="ECO:0000313" key="1">
    <source>
        <dbReference type="EMBL" id="VED65340.1"/>
    </source>
</evidence>
<evidence type="ECO:0000313" key="2">
    <source>
        <dbReference type="Proteomes" id="UP000268870"/>
    </source>
</evidence>
<sequence length="78" mass="8824">MVLAPKSISLFYTAFSPCSVPIKNCQSQLGWLYEHQPHLGFLVPHNPSGNQEPYQLRCALSHQWKGQSPYNKRGNSLP</sequence>
<proteinExistence type="predicted"/>
<protein>
    <submittedName>
        <fullName evidence="1">Uncharacterized protein</fullName>
    </submittedName>
</protein>
<organism evidence="1 2">
    <name type="scientific">Streptococcus agalactiae</name>
    <dbReference type="NCBI Taxonomy" id="1311"/>
    <lineage>
        <taxon>Bacteria</taxon>
        <taxon>Bacillati</taxon>
        <taxon>Bacillota</taxon>
        <taxon>Bacilli</taxon>
        <taxon>Lactobacillales</taxon>
        <taxon>Streptococcaceae</taxon>
        <taxon>Streptococcus</taxon>
    </lineage>
</organism>
<name>A0AB38VLQ4_STRAG</name>
<accession>A0AB38VLQ4</accession>
<reference evidence="1 2" key="1">
    <citation type="submission" date="2018-12" db="EMBL/GenBank/DDBJ databases">
        <authorList>
            <consortium name="Pathogen Informatics"/>
        </authorList>
    </citation>
    <scope>NUCLEOTIDE SEQUENCE [LARGE SCALE GENOMIC DNA]</scope>
    <source>
        <strain evidence="1 2">NCTC8184</strain>
    </source>
</reference>
<dbReference type="Proteomes" id="UP000268870">
    <property type="component" value="Chromosome"/>
</dbReference>
<dbReference type="AlphaFoldDB" id="A0AB38VLQ4"/>